<accession>A0AAV4PCJ4</accession>
<organism evidence="1 2">
    <name type="scientific">Caerostris darwini</name>
    <dbReference type="NCBI Taxonomy" id="1538125"/>
    <lineage>
        <taxon>Eukaryota</taxon>
        <taxon>Metazoa</taxon>
        <taxon>Ecdysozoa</taxon>
        <taxon>Arthropoda</taxon>
        <taxon>Chelicerata</taxon>
        <taxon>Arachnida</taxon>
        <taxon>Araneae</taxon>
        <taxon>Araneomorphae</taxon>
        <taxon>Entelegynae</taxon>
        <taxon>Araneoidea</taxon>
        <taxon>Araneidae</taxon>
        <taxon>Caerostris</taxon>
    </lineage>
</organism>
<sequence>MRPASLNILMPARRPTAISEVLDKEGRLRAMTRRHHNEGELSLPLCIRPPKEFHNAAAACTGEASLLRPSFTNKDKRPFIFKYYIDIEANVCV</sequence>
<protein>
    <submittedName>
        <fullName evidence="1">Uncharacterized protein</fullName>
    </submittedName>
</protein>
<gene>
    <name evidence="1" type="ORF">CDAR_485281</name>
</gene>
<reference evidence="1 2" key="1">
    <citation type="submission" date="2021-06" db="EMBL/GenBank/DDBJ databases">
        <title>Caerostris darwini draft genome.</title>
        <authorList>
            <person name="Kono N."/>
            <person name="Arakawa K."/>
        </authorList>
    </citation>
    <scope>NUCLEOTIDE SEQUENCE [LARGE SCALE GENOMIC DNA]</scope>
</reference>
<dbReference type="EMBL" id="BPLQ01002577">
    <property type="protein sequence ID" value="GIX94178.1"/>
    <property type="molecule type" value="Genomic_DNA"/>
</dbReference>
<keyword evidence="2" id="KW-1185">Reference proteome</keyword>
<evidence type="ECO:0000313" key="2">
    <source>
        <dbReference type="Proteomes" id="UP001054837"/>
    </source>
</evidence>
<comment type="caution">
    <text evidence="1">The sequence shown here is derived from an EMBL/GenBank/DDBJ whole genome shotgun (WGS) entry which is preliminary data.</text>
</comment>
<dbReference type="Proteomes" id="UP001054837">
    <property type="component" value="Unassembled WGS sequence"/>
</dbReference>
<evidence type="ECO:0000313" key="1">
    <source>
        <dbReference type="EMBL" id="GIX94178.1"/>
    </source>
</evidence>
<proteinExistence type="predicted"/>
<name>A0AAV4PCJ4_9ARAC</name>
<dbReference type="AlphaFoldDB" id="A0AAV4PCJ4"/>